<reference evidence="3" key="1">
    <citation type="journal article" date="2013" name="Genome Announc.">
        <title>Genome sequence of the basidiomycetous yeast Pseudozyma antarctica T-34, a producer of the glycolipid biosurfactants mannosylerythritol lipids.</title>
        <authorList>
            <person name="Morita T."/>
            <person name="Koike H."/>
            <person name="Koyama Y."/>
            <person name="Hagiwara H."/>
            <person name="Ito E."/>
            <person name="Fukuoka T."/>
            <person name="Imura T."/>
            <person name="Machida M."/>
            <person name="Kitamoto D."/>
        </authorList>
    </citation>
    <scope>NUCLEOTIDE SEQUENCE [LARGE SCALE GENOMIC DNA]</scope>
    <source>
        <strain evidence="3">T-34</strain>
    </source>
</reference>
<dbReference type="AlphaFoldDB" id="M9LYD7"/>
<dbReference type="Proteomes" id="UP000011976">
    <property type="component" value="Unassembled WGS sequence"/>
</dbReference>
<dbReference type="OrthoDB" id="10317553at2759"/>
<name>M9LYD7_PSEA3</name>
<dbReference type="EMBL" id="DF196784">
    <property type="protein sequence ID" value="GAC75769.1"/>
    <property type="molecule type" value="Genomic_DNA"/>
</dbReference>
<feature type="region of interest" description="Disordered" evidence="1">
    <location>
        <begin position="183"/>
        <end position="204"/>
    </location>
</feature>
<feature type="region of interest" description="Disordered" evidence="1">
    <location>
        <begin position="231"/>
        <end position="288"/>
    </location>
</feature>
<organism evidence="2 3">
    <name type="scientific">Pseudozyma antarctica (strain T-34)</name>
    <name type="common">Yeast</name>
    <name type="synonym">Candida antarctica</name>
    <dbReference type="NCBI Taxonomy" id="1151754"/>
    <lineage>
        <taxon>Eukaryota</taxon>
        <taxon>Fungi</taxon>
        <taxon>Dikarya</taxon>
        <taxon>Basidiomycota</taxon>
        <taxon>Ustilaginomycotina</taxon>
        <taxon>Ustilaginomycetes</taxon>
        <taxon>Ustilaginales</taxon>
        <taxon>Ustilaginaceae</taxon>
        <taxon>Moesziomyces</taxon>
    </lineage>
</organism>
<evidence type="ECO:0000313" key="2">
    <source>
        <dbReference type="EMBL" id="GAC75769.1"/>
    </source>
</evidence>
<proteinExistence type="predicted"/>
<feature type="compositionally biased region" description="Basic and acidic residues" evidence="1">
    <location>
        <begin position="246"/>
        <end position="273"/>
    </location>
</feature>
<sequence>MGPVGATDANAGSDLHMRARPKRAQSCLVPASAAFLYWAACHFYNARLDTLDLGQETSKVTVARSSAPRWHVSLLLWIAQAYALSEYARLVLLLLRDPHRAQLCYRQRISATEQRSMLEDSEVRREMLHAMDTDDELESSILFDSSLESAVAVSTPELKTAVQRDDISTNMLLTPSCQSCDDSEMEAAKPAGCGHENQPGGESSPVPFSLCACEEDDLLVAVEDDIRKPDAAGTCPSSARLAHHSTHVEETVAHTDGDREDANHGDERSDASMHEPFSAHDGANYVHEHLEEEQRYREQLLSAADESSMDIL</sequence>
<accession>M9LYD7</accession>
<gene>
    <name evidence="2" type="ORF">PANT_18c00054</name>
</gene>
<evidence type="ECO:0000256" key="1">
    <source>
        <dbReference type="SAM" id="MobiDB-lite"/>
    </source>
</evidence>
<evidence type="ECO:0000313" key="3">
    <source>
        <dbReference type="Proteomes" id="UP000011976"/>
    </source>
</evidence>
<protein>
    <submittedName>
        <fullName evidence="2">Uncharacterized protein</fullName>
    </submittedName>
</protein>